<evidence type="ECO:0000256" key="8">
    <source>
        <dbReference type="SAM" id="MobiDB-lite"/>
    </source>
</evidence>
<feature type="region of interest" description="Disordered" evidence="8">
    <location>
        <begin position="422"/>
        <end position="447"/>
    </location>
</feature>
<evidence type="ECO:0000256" key="4">
    <source>
        <dbReference type="ARBA" id="ARBA00023212"/>
    </source>
</evidence>
<feature type="domain" description="Kinesin motor" evidence="9">
    <location>
        <begin position="4"/>
        <end position="326"/>
    </location>
</feature>
<keyword evidence="3 5" id="KW-0067">ATP-binding</keyword>
<evidence type="ECO:0000313" key="11">
    <source>
        <dbReference type="Proteomes" id="UP000279307"/>
    </source>
</evidence>
<comment type="subcellular location">
    <subcellularLocation>
        <location evidence="1">Cytoplasm</location>
        <location evidence="1">Cytoskeleton</location>
    </subcellularLocation>
</comment>
<dbReference type="GO" id="GO:0007018">
    <property type="term" value="P:microtubule-based movement"/>
    <property type="evidence" value="ECO:0007669"/>
    <property type="project" value="InterPro"/>
</dbReference>
<organism evidence="10 11">
    <name type="scientific">Ooceraea biroi</name>
    <name type="common">Clonal raider ant</name>
    <name type="synonym">Cerapachys biroi</name>
    <dbReference type="NCBI Taxonomy" id="2015173"/>
    <lineage>
        <taxon>Eukaryota</taxon>
        <taxon>Metazoa</taxon>
        <taxon>Ecdysozoa</taxon>
        <taxon>Arthropoda</taxon>
        <taxon>Hexapoda</taxon>
        <taxon>Insecta</taxon>
        <taxon>Pterygota</taxon>
        <taxon>Neoptera</taxon>
        <taxon>Endopterygota</taxon>
        <taxon>Hymenoptera</taxon>
        <taxon>Apocrita</taxon>
        <taxon>Aculeata</taxon>
        <taxon>Formicoidea</taxon>
        <taxon>Formicidae</taxon>
        <taxon>Dorylinae</taxon>
        <taxon>Ooceraea</taxon>
    </lineage>
</organism>
<dbReference type="AlphaFoldDB" id="A0A3L8DRY1"/>
<dbReference type="PRINTS" id="PR00380">
    <property type="entry name" value="KINESINHEAVY"/>
</dbReference>
<keyword evidence="2 5" id="KW-0547">Nucleotide-binding</keyword>
<feature type="region of interest" description="Disordered" evidence="8">
    <location>
        <begin position="614"/>
        <end position="649"/>
    </location>
</feature>
<dbReference type="GO" id="GO:0005524">
    <property type="term" value="F:ATP binding"/>
    <property type="evidence" value="ECO:0007669"/>
    <property type="project" value="UniProtKB-UniRule"/>
</dbReference>
<dbReference type="InterPro" id="IPR001752">
    <property type="entry name" value="Kinesin_motor_dom"/>
</dbReference>
<keyword evidence="4" id="KW-0206">Cytoskeleton</keyword>
<evidence type="ECO:0000256" key="5">
    <source>
        <dbReference type="PROSITE-ProRule" id="PRU00283"/>
    </source>
</evidence>
<dbReference type="SMART" id="SM00129">
    <property type="entry name" value="KISc"/>
    <property type="match status" value="1"/>
</dbReference>
<dbReference type="Gene3D" id="3.40.850.10">
    <property type="entry name" value="Kinesin motor domain"/>
    <property type="match status" value="1"/>
</dbReference>
<dbReference type="EMBL" id="QOIP01000005">
    <property type="protein sequence ID" value="RLU23161.1"/>
    <property type="molecule type" value="Genomic_DNA"/>
</dbReference>
<feature type="coiled-coil region" evidence="7">
    <location>
        <begin position="341"/>
        <end position="421"/>
    </location>
</feature>
<feature type="compositionally biased region" description="Acidic residues" evidence="8">
    <location>
        <begin position="632"/>
        <end position="645"/>
    </location>
</feature>
<dbReference type="GO" id="GO:0008017">
    <property type="term" value="F:microtubule binding"/>
    <property type="evidence" value="ECO:0007669"/>
    <property type="project" value="InterPro"/>
</dbReference>
<dbReference type="PROSITE" id="PS50067">
    <property type="entry name" value="KINESIN_MOTOR_2"/>
    <property type="match status" value="1"/>
</dbReference>
<dbReference type="Pfam" id="PF00225">
    <property type="entry name" value="Kinesin"/>
    <property type="match status" value="1"/>
</dbReference>
<feature type="compositionally biased region" description="Low complexity" evidence="8">
    <location>
        <begin position="622"/>
        <end position="631"/>
    </location>
</feature>
<feature type="compositionally biased region" description="Basic and acidic residues" evidence="8">
    <location>
        <begin position="429"/>
        <end position="444"/>
    </location>
</feature>
<reference evidence="10 11" key="1">
    <citation type="journal article" date="2018" name="Genome Res.">
        <title>The genomic architecture and molecular evolution of ant odorant receptors.</title>
        <authorList>
            <person name="McKenzie S.K."/>
            <person name="Kronauer D.J.C."/>
        </authorList>
    </citation>
    <scope>NUCLEOTIDE SEQUENCE [LARGE SCALE GENOMIC DNA]</scope>
    <source>
        <strain evidence="10">Clonal line C1</strain>
    </source>
</reference>
<dbReference type="InterPro" id="IPR027417">
    <property type="entry name" value="P-loop_NTPase"/>
</dbReference>
<dbReference type="PROSITE" id="PS00411">
    <property type="entry name" value="KINESIN_MOTOR_1"/>
    <property type="match status" value="1"/>
</dbReference>
<evidence type="ECO:0000256" key="2">
    <source>
        <dbReference type="ARBA" id="ARBA00022741"/>
    </source>
</evidence>
<keyword evidence="7" id="KW-0175">Coiled coil</keyword>
<evidence type="ECO:0000256" key="3">
    <source>
        <dbReference type="ARBA" id="ARBA00022840"/>
    </source>
</evidence>
<feature type="binding site" evidence="5">
    <location>
        <begin position="87"/>
        <end position="94"/>
    </location>
    <ligand>
        <name>ATP</name>
        <dbReference type="ChEBI" id="CHEBI:30616"/>
    </ligand>
</feature>
<protein>
    <recommendedName>
        <fullName evidence="6">Kinesin-like protein</fullName>
    </recommendedName>
</protein>
<evidence type="ECO:0000256" key="6">
    <source>
        <dbReference type="RuleBase" id="RU000394"/>
    </source>
</evidence>
<dbReference type="GO" id="GO:0003777">
    <property type="term" value="F:microtubule motor activity"/>
    <property type="evidence" value="ECO:0007669"/>
    <property type="project" value="InterPro"/>
</dbReference>
<keyword evidence="4" id="KW-0963">Cytoplasm</keyword>
<keyword evidence="5 6" id="KW-0505">Motor protein</keyword>
<dbReference type="OrthoDB" id="3176171at2759"/>
<evidence type="ECO:0000259" key="9">
    <source>
        <dbReference type="PROSITE" id="PS50067"/>
    </source>
</evidence>
<comment type="similarity">
    <text evidence="5 6">Belongs to the TRAFAC class myosin-kinesin ATPase superfamily. Kinesin family.</text>
</comment>
<dbReference type="GO" id="GO:0005874">
    <property type="term" value="C:microtubule"/>
    <property type="evidence" value="ECO:0007669"/>
    <property type="project" value="UniProtKB-KW"/>
</dbReference>
<dbReference type="Proteomes" id="UP000279307">
    <property type="component" value="Chromosome 5"/>
</dbReference>
<dbReference type="InterPro" id="IPR027640">
    <property type="entry name" value="Kinesin-like_fam"/>
</dbReference>
<comment type="caution">
    <text evidence="10">The sequence shown here is derived from an EMBL/GenBank/DDBJ whole genome shotgun (WGS) entry which is preliminary data.</text>
</comment>
<evidence type="ECO:0000256" key="1">
    <source>
        <dbReference type="ARBA" id="ARBA00004245"/>
    </source>
</evidence>
<accession>A0A3L8DRY1</accession>
<proteinExistence type="inferred from homology"/>
<dbReference type="FunFam" id="3.40.850.10:FF:000082">
    <property type="entry name" value="OSM3-like kinesin"/>
    <property type="match status" value="1"/>
</dbReference>
<gene>
    <name evidence="10" type="ORF">DMN91_005439</name>
</gene>
<dbReference type="PANTHER" id="PTHR47969">
    <property type="entry name" value="CHROMOSOME-ASSOCIATED KINESIN KIF4A-RELATED"/>
    <property type="match status" value="1"/>
</dbReference>
<feature type="coiled-coil region" evidence="7">
    <location>
        <begin position="477"/>
        <end position="544"/>
    </location>
</feature>
<dbReference type="InterPro" id="IPR036961">
    <property type="entry name" value="Kinesin_motor_dom_sf"/>
</dbReference>
<evidence type="ECO:0000256" key="7">
    <source>
        <dbReference type="SAM" id="Coils"/>
    </source>
</evidence>
<keyword evidence="6" id="KW-0493">Microtubule</keyword>
<dbReference type="InterPro" id="IPR019821">
    <property type="entry name" value="Kinesin_motor_CS"/>
</dbReference>
<dbReference type="SUPFAM" id="SSF52540">
    <property type="entry name" value="P-loop containing nucleoside triphosphate hydrolases"/>
    <property type="match status" value="1"/>
</dbReference>
<sequence length="824" mass="91088">MSESVKVAVRCRPMSNKELQHGCRNVVTIDPLTKSCTLESSGGGGKVYQFDATFSPSSTTELVYEDVGSVIVEAVLEGYNGTVFAYGQTGCGKSFTMRGFIERALEHLFEATSTASSETRYLAVLSYLEIYNERLRDLLQDDTGETLTLKEDPTRGTYVAGGLREVTVKDAAECTALVHQGDQRRAAAATKMNAVSSRSHAVLTLSLEAIAINDDDKRGNAIRRGRLHLVDLAGSERQARTGATGDRLKEAASINLSLSALGNVISALAAGNGRHVPYRDSKLTRLLRDSLGGNARTLMIACVSPSDIDGEETLSTLRYAARARCIKNKPIVNEDPKDALLRQYQLELQRLRKMLDSGDQLNFGLDFQKDLDEDGESLREKQYVEEVERLRKECENSNVSAQKLKEELEALKSRYESGLNVISNGNKTNQEHQGIDEVDQERAERRRKKREAALQDVVKKLEKLTIGGEAIGNAELKKRREKRRKKLEALVGALEANDANGSVFQVYGQLRSTEDALKRMAKRVKQLEAEAADLQASWDAERRELLRRELLTSQLCDLMVPHLRPGCPFRDIASVREAATWCDELGRWRLPDVSPRIPLPPAPVLQRDILQSTGSSSKADLNNNNNNNGSNNDEDGNSQDNDEEENDRKVVRAKKGWDLVDSYFRRSRVDTLLAHAREAKTFEPGSRLSRSGGSEDAMPIAGGSGYLQLNALNLQSSAPVIGDNSYSPNQLRSAMRGGWVCDEQPKKPIYNSFMNNSKKLPPRILEALPSYPQGDASLKTSPFKSTLGTALKRIPDKGASKLHNDDTFAGHHPFHIGHACSPTY</sequence>
<name>A0A3L8DRY1_OOCBI</name>
<evidence type="ECO:0000313" key="10">
    <source>
        <dbReference type="EMBL" id="RLU23161.1"/>
    </source>
</evidence>